<dbReference type="InterPro" id="IPR011045">
    <property type="entry name" value="N2O_reductase_N"/>
</dbReference>
<dbReference type="SUPFAM" id="SSF50974">
    <property type="entry name" value="Nitrous oxide reductase, N-terminal domain"/>
    <property type="match status" value="1"/>
</dbReference>
<dbReference type="RefSeq" id="WP_003326493.1">
    <property type="nucleotide sequence ID" value="NC_014639.1"/>
</dbReference>
<keyword evidence="1" id="KW-0347">Helicase</keyword>
<dbReference type="EMBL" id="CP002207">
    <property type="protein sequence ID" value="ADP34255.1"/>
    <property type="molecule type" value="Genomic_DNA"/>
</dbReference>
<dbReference type="Gene3D" id="2.130.10.10">
    <property type="entry name" value="YVTN repeat-like/Quinoprotein amine dehydrogenase"/>
    <property type="match status" value="1"/>
</dbReference>
<organism evidence="1 2">
    <name type="scientific">Bacillus atrophaeus (strain 1942)</name>
    <dbReference type="NCBI Taxonomy" id="720555"/>
    <lineage>
        <taxon>Bacteria</taxon>
        <taxon>Bacillati</taxon>
        <taxon>Bacillota</taxon>
        <taxon>Bacilli</taxon>
        <taxon>Bacillales</taxon>
        <taxon>Bacillaceae</taxon>
        <taxon>Bacillus</taxon>
    </lineage>
</organism>
<reference evidence="1 2" key="1">
    <citation type="journal article" date="2011" name="Front. Microbiol.">
        <title>Genomic signatures of strain selection and enhancement in Bacillus atrophaeus var. globigii, a historical biowarfare simulant.</title>
        <authorList>
            <person name="Gibbons H.S."/>
            <person name="Broomall S.M."/>
            <person name="McNew L.A."/>
            <person name="Daligault H."/>
            <person name="Chapman C."/>
            <person name="Bruce D."/>
            <person name="Karavis M."/>
            <person name="Krepps M."/>
            <person name="McGregor P.A."/>
            <person name="Hong C."/>
            <person name="Park K.H."/>
            <person name="Akmal A."/>
            <person name="Feldman A."/>
            <person name="Lin J.S."/>
            <person name="Chang W.E."/>
            <person name="Higgs B.W."/>
            <person name="Demirev P."/>
            <person name="Lindquist J."/>
            <person name="Liem A."/>
            <person name="Fochler E."/>
            <person name="Read T.D."/>
            <person name="Tapia R."/>
            <person name="Johnson S."/>
            <person name="Bishop-Lilly K.A."/>
            <person name="Detter C."/>
            <person name="Han C."/>
            <person name="Sozhamannan S."/>
            <person name="Rosenzweig C.N."/>
            <person name="Skowronski E.W."/>
        </authorList>
    </citation>
    <scope>NUCLEOTIDE SEQUENCE [LARGE SCALE GENOMIC DNA]</scope>
    <source>
        <strain evidence="1 2">1942</strain>
    </source>
</reference>
<dbReference type="PANTHER" id="PTHR47197">
    <property type="entry name" value="PROTEIN NIRF"/>
    <property type="match status" value="1"/>
</dbReference>
<proteinExistence type="predicted"/>
<keyword evidence="2" id="KW-1185">Reference proteome</keyword>
<dbReference type="InterPro" id="IPR015943">
    <property type="entry name" value="WD40/YVTN_repeat-like_dom_sf"/>
</dbReference>
<evidence type="ECO:0000313" key="2">
    <source>
        <dbReference type="Proteomes" id="UP000006867"/>
    </source>
</evidence>
<keyword evidence="1" id="KW-0067">ATP-binding</keyword>
<keyword evidence="1" id="KW-0547">Nucleotide-binding</keyword>
<dbReference type="GO" id="GO:0004386">
    <property type="term" value="F:helicase activity"/>
    <property type="evidence" value="ECO:0007669"/>
    <property type="project" value="UniProtKB-KW"/>
</dbReference>
<dbReference type="Proteomes" id="UP000006867">
    <property type="component" value="Chromosome"/>
</dbReference>
<protein>
    <submittedName>
        <fullName evidence="1">Factor interacting with DNA helicase PcrA</fullName>
    </submittedName>
</protein>
<accession>A0ABN3ZF98</accession>
<name>A0ABN3ZF98_BACA1</name>
<dbReference type="PANTHER" id="PTHR47197:SF3">
    <property type="entry name" value="DIHYDRO-HEME D1 DEHYDROGENASE"/>
    <property type="match status" value="1"/>
</dbReference>
<dbReference type="InterPro" id="IPR051200">
    <property type="entry name" value="Host-pathogen_enzymatic-act"/>
</dbReference>
<sequence length="453" mass="49788">MKKIERSFKEKAVRQQEDCLCFCEEEASREAMFQAPIEVPEGFVVDPAEAVANVTWNADSLSCISERCFIQTGPGPDEIEIHFAVRLQGTVTLLVSVSPVRNQYGQGEGAVSVIHNVEVDQVVYYSDEPDDCPDFSDITIENLVVVPPFYGSPLSVTGTIVLAPEPEPEPVYAFTANPDDQSVSVIDTNTHTVITTISLPYEPTGIEITPDKASTFVLHFNNSVISVIDNGTLTVTGSIPLDQPPETIKFMPEHDFAYVLAGNAIYVIRIETSAVERSIPVEGYDIAIDPNGLFAYVLDFGLVQKVDLSTGEVTGMIERELIVNSIETKPPERYAYVLEQDLFLNYLTIIDLDTFTISSTQELEYEGEYQMFKSGSGLYLFDGFTHNLYSVSPSGAGVIGNLPQSASDFAFTPNGEFLYATRFIEQSIIVYNTDDYSVETVISLGVSPSDIAI</sequence>
<keyword evidence="1" id="KW-0378">Hydrolase</keyword>
<evidence type="ECO:0000313" key="1">
    <source>
        <dbReference type="EMBL" id="ADP34255.1"/>
    </source>
</evidence>
<gene>
    <name evidence="1" type="ordered locus">BATR1942_16680</name>
</gene>